<keyword evidence="2" id="KW-1185">Reference proteome</keyword>
<dbReference type="AlphaFoldDB" id="A0A3D8PUD0"/>
<accession>A0A3D8PUD0</accession>
<dbReference type="InterPro" id="IPR014962">
    <property type="entry name" value="YolD"/>
</dbReference>
<dbReference type="PANTHER" id="PTHR40051">
    <property type="entry name" value="IG HYPOTHETICAL 15966"/>
    <property type="match status" value="1"/>
</dbReference>
<dbReference type="OrthoDB" id="1644322at2"/>
<proteinExistence type="predicted"/>
<gene>
    <name evidence="1" type="ORF">CWR48_07750</name>
</gene>
<name>A0A3D8PUD0_9BACI</name>
<evidence type="ECO:0000313" key="1">
    <source>
        <dbReference type="EMBL" id="RDW19604.1"/>
    </source>
</evidence>
<dbReference type="EMBL" id="PIOC01000012">
    <property type="protein sequence ID" value="RDW19604.1"/>
    <property type="molecule type" value="Genomic_DNA"/>
</dbReference>
<protein>
    <submittedName>
        <fullName evidence="1">YolD-like family protein</fullName>
    </submittedName>
</protein>
<organism evidence="1 2">
    <name type="scientific">Oceanobacillus arenosus</name>
    <dbReference type="NCBI Taxonomy" id="1229153"/>
    <lineage>
        <taxon>Bacteria</taxon>
        <taxon>Bacillati</taxon>
        <taxon>Bacillota</taxon>
        <taxon>Bacilli</taxon>
        <taxon>Bacillales</taxon>
        <taxon>Bacillaceae</taxon>
        <taxon>Oceanobacillus</taxon>
    </lineage>
</organism>
<dbReference type="Pfam" id="PF08863">
    <property type="entry name" value="YolD"/>
    <property type="match status" value="1"/>
</dbReference>
<dbReference type="Proteomes" id="UP000257143">
    <property type="component" value="Unassembled WGS sequence"/>
</dbReference>
<sequence length="109" mass="12617">MAKDRGTIKWSSLMLPEHVEMLKELWKEDEKVQKPVLDQQQIEIIHNDMMNAYHSGSAVTLTSYQNATISHLSGVITKLDQFRKSIILQTDDNERHIIPFQQITSLIVE</sequence>
<evidence type="ECO:0000313" key="2">
    <source>
        <dbReference type="Proteomes" id="UP000257143"/>
    </source>
</evidence>
<reference evidence="2" key="1">
    <citation type="submission" date="2017-11" db="EMBL/GenBank/DDBJ databases">
        <authorList>
            <person name="Zhu W."/>
        </authorList>
    </citation>
    <scope>NUCLEOTIDE SEQUENCE [LARGE SCALE GENOMIC DNA]</scope>
    <source>
        <strain evidence="2">CAU 1183</strain>
    </source>
</reference>
<dbReference type="RefSeq" id="WP_115772680.1">
    <property type="nucleotide sequence ID" value="NZ_PIOC01000012.1"/>
</dbReference>
<comment type="caution">
    <text evidence="1">The sequence shown here is derived from an EMBL/GenBank/DDBJ whole genome shotgun (WGS) entry which is preliminary data.</text>
</comment>
<dbReference type="PANTHER" id="PTHR40051:SF1">
    <property type="entry name" value="YOLD-LIKE FAMILY PROTEIN"/>
    <property type="match status" value="1"/>
</dbReference>